<dbReference type="GO" id="GO:0097169">
    <property type="term" value="C:AIM2 inflammasome complex"/>
    <property type="evidence" value="ECO:0007669"/>
    <property type="project" value="TreeGrafter"/>
</dbReference>
<keyword evidence="3" id="KW-0378">Hydrolase</keyword>
<dbReference type="PROSITE" id="PS01121">
    <property type="entry name" value="CASPASE_HIS"/>
    <property type="match status" value="1"/>
</dbReference>
<dbReference type="InterPro" id="IPR011600">
    <property type="entry name" value="Pept_C14_caspase"/>
</dbReference>
<dbReference type="Gene3D" id="3.40.50.1460">
    <property type="match status" value="1"/>
</dbReference>
<sequence length="320" mass="36062">MDSTVIPDIEHSVEKPTVFHFAVAYPRESHSDNETNESKNNESFSSSTESSEDESEENRDEEKAESTQALALPQTGSGSDSEDDETKKHAGLFQVSLLPLTAPQKTQASQANHELKLCPHDHFHRLMTTKADEIYPVLEKEGRTCLALIIWNKECNYLANRHGSEVDLLGMQDLLESLGYSVVEKVNLTALEMEIVLRLFAARQEHRSSDSTILVFMSHGILDGMCGVKHRDQEPDILHDDTILKIFNNRNCQSLREKPKVIIMQACRGRGAGTVWVTDIGGDSAYTYDHTYQCYFWSDAVTKTHVEKDFIAFKSSTPHK</sequence>
<dbReference type="GO" id="GO:0006508">
    <property type="term" value="P:proteolysis"/>
    <property type="evidence" value="ECO:0007669"/>
    <property type="project" value="UniProtKB-KW"/>
</dbReference>
<dbReference type="FunCoup" id="L5L0F8">
    <property type="interactions" value="522"/>
</dbReference>
<dbReference type="GO" id="GO:0072559">
    <property type="term" value="C:NLRP3 inflammasome complex"/>
    <property type="evidence" value="ECO:0007669"/>
    <property type="project" value="TreeGrafter"/>
</dbReference>
<reference evidence="9" key="1">
    <citation type="journal article" date="2013" name="Science">
        <title>Comparative analysis of bat genomes provides insight into the evolution of flight and immunity.</title>
        <authorList>
            <person name="Zhang G."/>
            <person name="Cowled C."/>
            <person name="Shi Z."/>
            <person name="Huang Z."/>
            <person name="Bishop-Lilly K.A."/>
            <person name="Fang X."/>
            <person name="Wynne J.W."/>
            <person name="Xiong Z."/>
            <person name="Baker M.L."/>
            <person name="Zhao W."/>
            <person name="Tachedjian M."/>
            <person name="Zhu Y."/>
            <person name="Zhou P."/>
            <person name="Jiang X."/>
            <person name="Ng J."/>
            <person name="Yang L."/>
            <person name="Wu L."/>
            <person name="Xiao J."/>
            <person name="Feng Y."/>
            <person name="Chen Y."/>
            <person name="Sun X."/>
            <person name="Zhang Y."/>
            <person name="Marsh G.A."/>
            <person name="Crameri G."/>
            <person name="Broder C.C."/>
            <person name="Frey K.G."/>
            <person name="Wang L.F."/>
            <person name="Wang J."/>
        </authorList>
    </citation>
    <scope>NUCLEOTIDE SEQUENCE [LARGE SCALE GENOMIC DNA]</scope>
</reference>
<dbReference type="FunFam" id="3.40.50.1460:FF:000007">
    <property type="entry name" value="Caspase-1"/>
    <property type="match status" value="1"/>
</dbReference>
<dbReference type="AlphaFoldDB" id="L5L0F8"/>
<feature type="compositionally biased region" description="Basic and acidic residues" evidence="6">
    <location>
        <begin position="27"/>
        <end position="40"/>
    </location>
</feature>
<dbReference type="PANTHER" id="PTHR47901:SF6">
    <property type="entry name" value="CASPASE-12"/>
    <property type="match status" value="1"/>
</dbReference>
<dbReference type="PROSITE" id="PS01122">
    <property type="entry name" value="CASPASE_CYS"/>
    <property type="match status" value="1"/>
</dbReference>
<dbReference type="InterPro" id="IPR029030">
    <property type="entry name" value="Caspase-like_dom_sf"/>
</dbReference>
<evidence type="ECO:0000256" key="2">
    <source>
        <dbReference type="ARBA" id="ARBA00022670"/>
    </source>
</evidence>
<dbReference type="SMART" id="SM00115">
    <property type="entry name" value="CASc"/>
    <property type="match status" value="1"/>
</dbReference>
<accession>L5L0F8</accession>
<evidence type="ECO:0000256" key="4">
    <source>
        <dbReference type="ARBA" id="ARBA00022807"/>
    </source>
</evidence>
<evidence type="ECO:0000256" key="3">
    <source>
        <dbReference type="ARBA" id="ARBA00022801"/>
    </source>
</evidence>
<dbReference type="PANTHER" id="PTHR47901">
    <property type="entry name" value="CASPASE RECRUITMENT DOMAIN-CONTAINING PROTEIN 18"/>
    <property type="match status" value="1"/>
</dbReference>
<dbReference type="GO" id="GO:0072557">
    <property type="term" value="C:IPAF inflammasome complex"/>
    <property type="evidence" value="ECO:0007669"/>
    <property type="project" value="TreeGrafter"/>
</dbReference>
<dbReference type="PRINTS" id="PR00376">
    <property type="entry name" value="IL1BCENZYME"/>
</dbReference>
<dbReference type="InterPro" id="IPR001309">
    <property type="entry name" value="Pept_C14_p20"/>
</dbReference>
<evidence type="ECO:0000313" key="9">
    <source>
        <dbReference type="Proteomes" id="UP000010552"/>
    </source>
</evidence>
<proteinExistence type="inferred from homology"/>
<organism evidence="8 9">
    <name type="scientific">Pteropus alecto</name>
    <name type="common">Black flying fox</name>
    <dbReference type="NCBI Taxonomy" id="9402"/>
    <lineage>
        <taxon>Eukaryota</taxon>
        <taxon>Metazoa</taxon>
        <taxon>Chordata</taxon>
        <taxon>Craniata</taxon>
        <taxon>Vertebrata</taxon>
        <taxon>Euteleostomi</taxon>
        <taxon>Mammalia</taxon>
        <taxon>Eutheria</taxon>
        <taxon>Laurasiatheria</taxon>
        <taxon>Chiroptera</taxon>
        <taxon>Yinpterochiroptera</taxon>
        <taxon>Pteropodoidea</taxon>
        <taxon>Pteropodidae</taxon>
        <taxon>Pteropodinae</taxon>
        <taxon>Pteropus</taxon>
    </lineage>
</organism>
<keyword evidence="9" id="KW-1185">Reference proteome</keyword>
<keyword evidence="4" id="KW-0788">Thiol protease</keyword>
<dbReference type="PROSITE" id="PS50208">
    <property type="entry name" value="CASPASE_P20"/>
    <property type="match status" value="1"/>
</dbReference>
<dbReference type="GO" id="GO:0004197">
    <property type="term" value="F:cysteine-type endopeptidase activity"/>
    <property type="evidence" value="ECO:0007669"/>
    <property type="project" value="InterPro"/>
</dbReference>
<evidence type="ECO:0000313" key="8">
    <source>
        <dbReference type="EMBL" id="ELK16528.1"/>
    </source>
</evidence>
<feature type="domain" description="Caspase family p20" evidence="7">
    <location>
        <begin position="143"/>
        <end position="271"/>
    </location>
</feature>
<protein>
    <submittedName>
        <fullName evidence="8">Caspase-12</fullName>
    </submittedName>
</protein>
<gene>
    <name evidence="8" type="ORF">PAL_GLEAN10013831</name>
</gene>
<dbReference type="GO" id="GO:0050727">
    <property type="term" value="P:regulation of inflammatory response"/>
    <property type="evidence" value="ECO:0007669"/>
    <property type="project" value="TreeGrafter"/>
</dbReference>
<feature type="compositionally biased region" description="Acidic residues" evidence="6">
    <location>
        <begin position="50"/>
        <end position="59"/>
    </location>
</feature>
<evidence type="ECO:0000256" key="1">
    <source>
        <dbReference type="ARBA" id="ARBA00010134"/>
    </source>
</evidence>
<dbReference type="EMBL" id="KB030462">
    <property type="protein sequence ID" value="ELK16528.1"/>
    <property type="molecule type" value="Genomic_DNA"/>
</dbReference>
<dbReference type="InParanoid" id="L5L0F8"/>
<dbReference type="SUPFAM" id="SSF52129">
    <property type="entry name" value="Caspase-like"/>
    <property type="match status" value="1"/>
</dbReference>
<feature type="region of interest" description="Disordered" evidence="6">
    <location>
        <begin position="24"/>
        <end position="86"/>
    </location>
</feature>
<dbReference type="eggNOG" id="KOG3573">
    <property type="taxonomic scope" value="Eukaryota"/>
</dbReference>
<dbReference type="InterPro" id="IPR033139">
    <property type="entry name" value="Caspase_cys_AS"/>
</dbReference>
<evidence type="ECO:0000259" key="7">
    <source>
        <dbReference type="PROSITE" id="PS50208"/>
    </source>
</evidence>
<keyword evidence="5" id="KW-0865">Zymogen</keyword>
<dbReference type="InterPro" id="IPR002398">
    <property type="entry name" value="Pept_C14"/>
</dbReference>
<keyword evidence="2" id="KW-0645">Protease</keyword>
<evidence type="ECO:0000256" key="5">
    <source>
        <dbReference type="ARBA" id="ARBA00023145"/>
    </source>
</evidence>
<dbReference type="Proteomes" id="UP000010552">
    <property type="component" value="Unassembled WGS sequence"/>
</dbReference>
<evidence type="ECO:0000256" key="6">
    <source>
        <dbReference type="SAM" id="MobiDB-lite"/>
    </source>
</evidence>
<dbReference type="Pfam" id="PF00656">
    <property type="entry name" value="Peptidase_C14"/>
    <property type="match status" value="1"/>
</dbReference>
<name>L5L0F8_PTEAL</name>
<dbReference type="STRING" id="9402.L5L0F8"/>
<dbReference type="InterPro" id="IPR015917">
    <property type="entry name" value="Pept_C14A"/>
</dbReference>
<dbReference type="InterPro" id="IPR016129">
    <property type="entry name" value="Caspase_his_AS"/>
</dbReference>
<comment type="similarity">
    <text evidence="1">Belongs to the peptidase C14A family.</text>
</comment>